<name>A0A345UYD5_PSEFL</name>
<feature type="transmembrane region" description="Helical" evidence="1">
    <location>
        <begin position="12"/>
        <end position="38"/>
    </location>
</feature>
<organism evidence="2 3">
    <name type="scientific">Pseudomonas fluorescens</name>
    <dbReference type="NCBI Taxonomy" id="294"/>
    <lineage>
        <taxon>Bacteria</taxon>
        <taxon>Pseudomonadati</taxon>
        <taxon>Pseudomonadota</taxon>
        <taxon>Gammaproteobacteria</taxon>
        <taxon>Pseudomonadales</taxon>
        <taxon>Pseudomonadaceae</taxon>
        <taxon>Pseudomonas</taxon>
    </lineage>
</organism>
<keyword evidence="1" id="KW-0472">Membrane</keyword>
<accession>A0A345UYD5</accession>
<evidence type="ECO:0000313" key="3">
    <source>
        <dbReference type="Proteomes" id="UP000254535"/>
    </source>
</evidence>
<reference evidence="2 3" key="1">
    <citation type="submission" date="2017-07" db="EMBL/GenBank/DDBJ databases">
        <title>Genome sequence of Pseudomonas NEP1.</title>
        <authorList>
            <person name="Nascimento F.X."/>
        </authorList>
    </citation>
    <scope>NUCLEOTIDE SEQUENCE [LARGE SCALE GENOMIC DNA]</scope>
    <source>
        <strain evidence="2 3">NEP1</strain>
    </source>
</reference>
<dbReference type="PROSITE" id="PS51257">
    <property type="entry name" value="PROKAR_LIPOPROTEIN"/>
    <property type="match status" value="1"/>
</dbReference>
<evidence type="ECO:0000313" key="2">
    <source>
        <dbReference type="EMBL" id="AXJ05487.1"/>
    </source>
</evidence>
<keyword evidence="1" id="KW-0812">Transmembrane</keyword>
<protein>
    <recommendedName>
        <fullName evidence="4">Lipoprotein</fullName>
    </recommendedName>
</protein>
<dbReference type="Proteomes" id="UP000254535">
    <property type="component" value="Chromosome"/>
</dbReference>
<evidence type="ECO:0000256" key="1">
    <source>
        <dbReference type="SAM" id="Phobius"/>
    </source>
</evidence>
<sequence length="87" mass="10127">MKTDKITIRLVVGLLIRCFLFFVFAGACGVAIVTLGHYFKHGEWAYNLDWLIRALIGAGIYSSFVSAYLLIHTFLFRRRIRREKEKD</sequence>
<proteinExistence type="predicted"/>
<dbReference type="AlphaFoldDB" id="A0A345UYD5"/>
<evidence type="ECO:0008006" key="4">
    <source>
        <dbReference type="Google" id="ProtNLM"/>
    </source>
</evidence>
<dbReference type="EMBL" id="CP022313">
    <property type="protein sequence ID" value="AXJ05487.1"/>
    <property type="molecule type" value="Genomic_DNA"/>
</dbReference>
<keyword evidence="1" id="KW-1133">Transmembrane helix</keyword>
<gene>
    <name evidence="2" type="ORF">CFN16_15565</name>
</gene>
<feature type="transmembrane region" description="Helical" evidence="1">
    <location>
        <begin position="50"/>
        <end position="76"/>
    </location>
</feature>